<dbReference type="CTD" id="20320339"/>
<dbReference type="EMBL" id="KL596742">
    <property type="protein sequence ID" value="KER26656.1"/>
    <property type="molecule type" value="Genomic_DNA"/>
</dbReference>
<accession>A0A074ZHC3</accession>
<name>A0A074ZHC3_OPIVI</name>
<dbReference type="RefSeq" id="XP_009169614.1">
    <property type="nucleotide sequence ID" value="XM_009171350.1"/>
</dbReference>
<evidence type="ECO:0000313" key="1">
    <source>
        <dbReference type="EMBL" id="KER26656.1"/>
    </source>
</evidence>
<protein>
    <submittedName>
        <fullName evidence="1">Uncharacterized protein</fullName>
    </submittedName>
</protein>
<sequence>MCKRREQEDFYRQLIAGVNKDETMQQCTPTAPRRCSASFVTGTHQTDEKLHMRLQREPVKYISM</sequence>
<gene>
    <name evidence="1" type="ORF">T265_06157</name>
</gene>
<dbReference type="AlphaFoldDB" id="A0A074ZHC3"/>
<dbReference type="Proteomes" id="UP000054324">
    <property type="component" value="Unassembled WGS sequence"/>
</dbReference>
<proteinExistence type="predicted"/>
<keyword evidence="2" id="KW-1185">Reference proteome</keyword>
<dbReference type="GeneID" id="20320339"/>
<dbReference type="KEGG" id="ovi:T265_06157"/>
<reference evidence="1 2" key="1">
    <citation type="submission" date="2013-11" db="EMBL/GenBank/DDBJ databases">
        <title>Opisthorchis viverrini - life in the bile duct.</title>
        <authorList>
            <person name="Young N.D."/>
            <person name="Nagarajan N."/>
            <person name="Lin S.J."/>
            <person name="Korhonen P.K."/>
            <person name="Jex A.R."/>
            <person name="Hall R.S."/>
            <person name="Safavi-Hemami H."/>
            <person name="Kaewkong W."/>
            <person name="Bertrand D."/>
            <person name="Gao S."/>
            <person name="Seet Q."/>
            <person name="Wongkham S."/>
            <person name="Teh B.T."/>
            <person name="Wongkham C."/>
            <person name="Intapan P.M."/>
            <person name="Maleewong W."/>
            <person name="Yang X."/>
            <person name="Hu M."/>
            <person name="Wang Z."/>
            <person name="Hofmann A."/>
            <person name="Sternberg P.W."/>
            <person name="Tan P."/>
            <person name="Wang J."/>
            <person name="Gasser R.B."/>
        </authorList>
    </citation>
    <scope>NUCLEOTIDE SEQUENCE [LARGE SCALE GENOMIC DNA]</scope>
</reference>
<organism evidence="1 2">
    <name type="scientific">Opisthorchis viverrini</name>
    <name type="common">Southeast Asian liver fluke</name>
    <dbReference type="NCBI Taxonomy" id="6198"/>
    <lineage>
        <taxon>Eukaryota</taxon>
        <taxon>Metazoa</taxon>
        <taxon>Spiralia</taxon>
        <taxon>Lophotrochozoa</taxon>
        <taxon>Platyhelminthes</taxon>
        <taxon>Trematoda</taxon>
        <taxon>Digenea</taxon>
        <taxon>Opisthorchiida</taxon>
        <taxon>Opisthorchiata</taxon>
        <taxon>Opisthorchiidae</taxon>
        <taxon>Opisthorchis</taxon>
    </lineage>
</organism>
<evidence type="ECO:0000313" key="2">
    <source>
        <dbReference type="Proteomes" id="UP000054324"/>
    </source>
</evidence>